<reference evidence="6" key="1">
    <citation type="journal article" date="2019" name="Int. J. Syst. Evol. Microbiol.">
        <title>The Global Catalogue of Microorganisms (GCM) 10K type strain sequencing project: providing services to taxonomists for standard genome sequencing and annotation.</title>
        <authorList>
            <consortium name="The Broad Institute Genomics Platform"/>
            <consortium name="The Broad Institute Genome Sequencing Center for Infectious Disease"/>
            <person name="Wu L."/>
            <person name="Ma J."/>
        </authorList>
    </citation>
    <scope>NUCLEOTIDE SEQUENCE [LARGE SCALE GENOMIC DNA]</scope>
    <source>
        <strain evidence="6">CGMCC 1.13718</strain>
    </source>
</reference>
<evidence type="ECO:0000256" key="1">
    <source>
        <dbReference type="ARBA" id="ARBA00001554"/>
    </source>
</evidence>
<dbReference type="PANTHER" id="PTHR12599">
    <property type="entry name" value="PTERIN-4-ALPHA-CARBINOLAMINE DEHYDRATASE"/>
    <property type="match status" value="1"/>
</dbReference>
<sequence length="95" mass="10679">MSPDVAAEIADHWQRAADRLALRLRFASFRDVVAFMGEVAPLADGQNHHPEWRNVYRDLDIELTTHDAGGLSPKDYRLAAAIDTLLESYSVEVRS</sequence>
<keyword evidence="6" id="KW-1185">Reference proteome</keyword>
<gene>
    <name evidence="5" type="ORF">ACFQBM_13665</name>
</gene>
<dbReference type="RefSeq" id="WP_193193138.1">
    <property type="nucleotide sequence ID" value="NZ_JACZFR010000039.1"/>
</dbReference>
<evidence type="ECO:0000313" key="6">
    <source>
        <dbReference type="Proteomes" id="UP001596425"/>
    </source>
</evidence>
<evidence type="ECO:0000256" key="2">
    <source>
        <dbReference type="ARBA" id="ARBA00006472"/>
    </source>
</evidence>
<dbReference type="SUPFAM" id="SSF55248">
    <property type="entry name" value="PCD-like"/>
    <property type="match status" value="1"/>
</dbReference>
<keyword evidence="4 5" id="KW-0456">Lyase</keyword>
<evidence type="ECO:0000256" key="4">
    <source>
        <dbReference type="ARBA" id="ARBA00023239"/>
    </source>
</evidence>
<dbReference type="Proteomes" id="UP001596425">
    <property type="component" value="Unassembled WGS sequence"/>
</dbReference>
<name>A0ABW1YPN2_9GAMM</name>
<comment type="catalytic activity">
    <reaction evidence="1">
        <text>(4aS,6R)-4a-hydroxy-L-erythro-5,6,7,8-tetrahydrobiopterin = (6R)-L-erythro-6,7-dihydrobiopterin + H2O</text>
        <dbReference type="Rhea" id="RHEA:11920"/>
        <dbReference type="ChEBI" id="CHEBI:15377"/>
        <dbReference type="ChEBI" id="CHEBI:15642"/>
        <dbReference type="ChEBI" id="CHEBI:43120"/>
        <dbReference type="EC" id="4.2.1.96"/>
    </reaction>
</comment>
<dbReference type="Gene3D" id="3.30.1360.20">
    <property type="entry name" value="Transcriptional coactivator/pterin dehydratase"/>
    <property type="match status" value="1"/>
</dbReference>
<accession>A0ABW1YPN2</accession>
<comment type="caution">
    <text evidence="5">The sequence shown here is derived from an EMBL/GenBank/DDBJ whole genome shotgun (WGS) entry which is preliminary data.</text>
</comment>
<dbReference type="Pfam" id="PF01329">
    <property type="entry name" value="Pterin_4a"/>
    <property type="match status" value="1"/>
</dbReference>
<proteinExistence type="inferred from homology"/>
<evidence type="ECO:0000256" key="3">
    <source>
        <dbReference type="ARBA" id="ARBA00013252"/>
    </source>
</evidence>
<dbReference type="GO" id="GO:0008124">
    <property type="term" value="F:4-alpha-hydroxytetrahydrobiopterin dehydratase activity"/>
    <property type="evidence" value="ECO:0007669"/>
    <property type="project" value="UniProtKB-EC"/>
</dbReference>
<dbReference type="EC" id="4.2.1.96" evidence="3"/>
<protein>
    <recommendedName>
        <fullName evidence="3">4a-hydroxytetrahydrobiopterin dehydratase</fullName>
        <ecNumber evidence="3">4.2.1.96</ecNumber>
    </recommendedName>
</protein>
<evidence type="ECO:0000313" key="5">
    <source>
        <dbReference type="EMBL" id="MFC6634343.1"/>
    </source>
</evidence>
<dbReference type="InterPro" id="IPR036428">
    <property type="entry name" value="PCD_sf"/>
</dbReference>
<dbReference type="InterPro" id="IPR001533">
    <property type="entry name" value="Pterin_deHydtase"/>
</dbReference>
<organism evidence="5 6">
    <name type="scientific">Microbulbifer taiwanensis</name>
    <dbReference type="NCBI Taxonomy" id="986746"/>
    <lineage>
        <taxon>Bacteria</taxon>
        <taxon>Pseudomonadati</taxon>
        <taxon>Pseudomonadota</taxon>
        <taxon>Gammaproteobacteria</taxon>
        <taxon>Cellvibrionales</taxon>
        <taxon>Microbulbiferaceae</taxon>
        <taxon>Microbulbifer</taxon>
    </lineage>
</organism>
<comment type="similarity">
    <text evidence="2">Belongs to the pterin-4-alpha-carbinolamine dehydratase family.</text>
</comment>
<dbReference type="PANTHER" id="PTHR12599:SF0">
    <property type="entry name" value="PTERIN-4-ALPHA-CARBINOLAMINE DEHYDRATASE"/>
    <property type="match status" value="1"/>
</dbReference>
<dbReference type="EMBL" id="JBHSVR010000001">
    <property type="protein sequence ID" value="MFC6634343.1"/>
    <property type="molecule type" value="Genomic_DNA"/>
</dbReference>